<evidence type="ECO:0000313" key="2">
    <source>
        <dbReference type="Proteomes" id="UP001164042"/>
    </source>
</evidence>
<dbReference type="EMBL" id="CP109635">
    <property type="protein sequence ID" value="UYT11292.1"/>
    <property type="molecule type" value="Genomic_DNA"/>
</dbReference>
<name>A0AA46YS56_9LACT</name>
<proteinExistence type="predicted"/>
<organism evidence="1 2">
    <name type="scientific">Lactococcus garvieae</name>
    <dbReference type="NCBI Taxonomy" id="1363"/>
    <lineage>
        <taxon>Bacteria</taxon>
        <taxon>Bacillati</taxon>
        <taxon>Bacillota</taxon>
        <taxon>Bacilli</taxon>
        <taxon>Lactobacillales</taxon>
        <taxon>Streptococcaceae</taxon>
        <taxon>Lactococcus</taxon>
    </lineage>
</organism>
<dbReference type="Proteomes" id="UP001164042">
    <property type="component" value="Chromosome"/>
</dbReference>
<gene>
    <name evidence="1" type="ORF">OF801_04915</name>
</gene>
<dbReference type="AlphaFoldDB" id="A0AA46YS56"/>
<evidence type="ECO:0000313" key="1">
    <source>
        <dbReference type="EMBL" id="UYT11292.1"/>
    </source>
</evidence>
<accession>A0AA46YS56</accession>
<reference evidence="1" key="1">
    <citation type="submission" date="2022-10" db="EMBL/GenBank/DDBJ databases">
        <title>Genome assembly of Lactococcus garvieae isolates from cricket gut.</title>
        <authorList>
            <person name="Luecke A.R."/>
            <person name="Brown A.M.V."/>
            <person name="Wakeman C.A."/>
        </authorList>
    </citation>
    <scope>NUCLEOTIDE SEQUENCE</scope>
    <source>
        <strain evidence="1">Alexii-11_2</strain>
    </source>
</reference>
<sequence>MVKIKFTCVVNSNKLIPAKVFEFDKDIDVNQGLRSVCKEIYLELIANKDAEDYVGGLKTTDFFGLNISLKQKDTEKQSFPNFRLGNQGEILFFSGINGYLYDWTLKELLELREAGYLKGEKDEVIFESPFIGFGSASILPLIGDIITILEAVHWSYKGFKWGRTYISEREFKKEIILEAHKWEEKQGIYSVPQLRNFIEKHDSWTIGKLKQALQIKEEFACLLLYSLGYDPQGDIWVARVSEDGLKRYNAWIEGEKEAMLQAIEERNKNFQE</sequence>
<protein>
    <submittedName>
        <fullName evidence="1">Uncharacterized protein</fullName>
    </submittedName>
</protein>
<dbReference type="RefSeq" id="WP_264308660.1">
    <property type="nucleotide sequence ID" value="NZ_CP109635.1"/>
</dbReference>